<feature type="region of interest" description="Disordered" evidence="1">
    <location>
        <begin position="116"/>
        <end position="136"/>
    </location>
</feature>
<proteinExistence type="predicted"/>
<accession>A0A516KDE8</accession>
<feature type="compositionally biased region" description="Polar residues" evidence="1">
    <location>
        <begin position="127"/>
        <end position="136"/>
    </location>
</feature>
<dbReference type="EMBL" id="CP041666">
    <property type="protein sequence ID" value="QDP39433.1"/>
    <property type="molecule type" value="Genomic_DNA"/>
</dbReference>
<evidence type="ECO:0000256" key="1">
    <source>
        <dbReference type="SAM" id="MobiDB-lite"/>
    </source>
</evidence>
<evidence type="ECO:0000313" key="2">
    <source>
        <dbReference type="EMBL" id="QDP39433.1"/>
    </source>
</evidence>
<dbReference type="OrthoDB" id="2943119at2"/>
<name>A0A516KDE8_9BACI</name>
<protein>
    <submittedName>
        <fullName evidence="2">Uncharacterized protein</fullName>
    </submittedName>
</protein>
<reference evidence="2 3" key="1">
    <citation type="submission" date="2019-07" db="EMBL/GenBank/DDBJ databases">
        <authorList>
            <person name="Li J."/>
        </authorList>
    </citation>
    <scope>NUCLEOTIDE SEQUENCE [LARGE SCALE GENOMIC DNA]</scope>
    <source>
        <strain evidence="2 3">TKL69</strain>
    </source>
</reference>
<dbReference type="AlphaFoldDB" id="A0A516KDE8"/>
<keyword evidence="3" id="KW-1185">Reference proteome</keyword>
<evidence type="ECO:0000313" key="3">
    <source>
        <dbReference type="Proteomes" id="UP000315215"/>
    </source>
</evidence>
<dbReference type="Proteomes" id="UP000315215">
    <property type="component" value="Chromosome"/>
</dbReference>
<dbReference type="RefSeq" id="WP_143892183.1">
    <property type="nucleotide sequence ID" value="NZ_CP041666.1"/>
</dbReference>
<gene>
    <name evidence="2" type="ORF">FN924_04130</name>
</gene>
<sequence length="279" mass="32494">MKLTSLLSGNGFVMYNKELAREVTANSAIVFGQLCSSYESFDSKDMLTRIGSKEYFFLTSETIQEETSITYRQQRKAIKELEETGYIETKVMGMPSRKYFHITDKLTKNLIETSRTDKMSDLGTDRPPTSSIPDEQNVISRSDKMSTQGLTKEQSMPEQNVLLKINNKKEQYKDNNKNNLVNKETVNKDEIIHKLTNEYRIKGLSKEVCLRVIDEVMQNIDEIENFGGYLRTCLDNTLYKSKVRKGEINPYERMRERLKNSDLPYFDWLNSDDEDELPY</sequence>
<organism evidence="2 3">
    <name type="scientific">Radiobacillus deserti</name>
    <dbReference type="NCBI Taxonomy" id="2594883"/>
    <lineage>
        <taxon>Bacteria</taxon>
        <taxon>Bacillati</taxon>
        <taxon>Bacillota</taxon>
        <taxon>Bacilli</taxon>
        <taxon>Bacillales</taxon>
        <taxon>Bacillaceae</taxon>
        <taxon>Radiobacillus</taxon>
    </lineage>
</organism>
<dbReference type="KEGG" id="aqt:FN924_04130"/>